<evidence type="ECO:0000313" key="3">
    <source>
        <dbReference type="EMBL" id="MQT16833.1"/>
    </source>
</evidence>
<dbReference type="Gene3D" id="3.40.50.1820">
    <property type="entry name" value="alpha/beta hydrolase"/>
    <property type="match status" value="1"/>
</dbReference>
<dbReference type="OrthoDB" id="9815441at2"/>
<dbReference type="PANTHER" id="PTHR43689">
    <property type="entry name" value="HYDROLASE"/>
    <property type="match status" value="1"/>
</dbReference>
<dbReference type="InterPro" id="IPR029058">
    <property type="entry name" value="AB_hydrolase_fold"/>
</dbReference>
<dbReference type="Proteomes" id="UP000481327">
    <property type="component" value="Unassembled WGS sequence"/>
</dbReference>
<keyword evidence="1" id="KW-0472">Membrane</keyword>
<dbReference type="AlphaFoldDB" id="A0A7C9GP77"/>
<dbReference type="InterPro" id="IPR000073">
    <property type="entry name" value="AB_hydrolase_1"/>
</dbReference>
<keyword evidence="1" id="KW-0812">Transmembrane</keyword>
<evidence type="ECO:0000259" key="2">
    <source>
        <dbReference type="Pfam" id="PF00561"/>
    </source>
</evidence>
<feature type="domain" description="AB hydrolase-1" evidence="2">
    <location>
        <begin position="136"/>
        <end position="376"/>
    </location>
</feature>
<comment type="caution">
    <text evidence="3">The sequence shown here is derived from an EMBL/GenBank/DDBJ whole genome shotgun (WGS) entry which is preliminary data.</text>
</comment>
<keyword evidence="4" id="KW-1185">Reference proteome</keyword>
<dbReference type="EMBL" id="WIOL01000002">
    <property type="protein sequence ID" value="MQT16833.1"/>
    <property type="molecule type" value="Genomic_DNA"/>
</dbReference>
<name>A0A7C9GP77_9SPHN</name>
<dbReference type="SUPFAM" id="SSF53474">
    <property type="entry name" value="alpha/beta-Hydrolases"/>
    <property type="match status" value="1"/>
</dbReference>
<dbReference type="Pfam" id="PF00561">
    <property type="entry name" value="Abhydrolase_1"/>
    <property type="match status" value="1"/>
</dbReference>
<sequence>MVPVPVAAGAAAAAAGMAKVAAVAWAWAWGWDWAAVWGRARAARPTEGAGNGTAVTLAGLGQLQRSTPMTSGPIGKGRAILGWSAAAAAALGAATLFNRAAARRAEARYPPIGRILDVGGVAVHVVDTGYVAGGETIVLIHGNGSLLQDFLVSGVVDRLRTRHRVILFDRPGYGYTARPDDREWTAEAQARLFVAACGQLGVLRPVVVGHSWGTLVALAWALDHVGRVSRLVLLSGYYYPTMRPDSAMLNIAILPGARQVFANAVAPLQTRITGAGGIRMVFSPSETPDRFMDEIPFELMLRPTQMAASALDGAQMPANVARLAPRYRELRLPIGIAWGDGDKLVDHRTHSERLAREFGAPTLVLADAGHMIQHIDPEAIAAFIEKPRA</sequence>
<dbReference type="GO" id="GO:0016787">
    <property type="term" value="F:hydrolase activity"/>
    <property type="evidence" value="ECO:0007669"/>
    <property type="project" value="UniProtKB-KW"/>
</dbReference>
<dbReference type="PANTHER" id="PTHR43689:SF8">
    <property type="entry name" value="ALPHA_BETA-HYDROLASES SUPERFAMILY PROTEIN"/>
    <property type="match status" value="1"/>
</dbReference>
<organism evidence="3 4">
    <name type="scientific">Sandarakinorhabdus fusca</name>
    <dbReference type="NCBI Taxonomy" id="1439888"/>
    <lineage>
        <taxon>Bacteria</taxon>
        <taxon>Pseudomonadati</taxon>
        <taxon>Pseudomonadota</taxon>
        <taxon>Alphaproteobacteria</taxon>
        <taxon>Sphingomonadales</taxon>
        <taxon>Sphingosinicellaceae</taxon>
        <taxon>Sandarakinorhabdus</taxon>
    </lineage>
</organism>
<gene>
    <name evidence="3" type="ORF">F3168_06140</name>
</gene>
<feature type="transmembrane region" description="Helical" evidence="1">
    <location>
        <begin position="80"/>
        <end position="98"/>
    </location>
</feature>
<evidence type="ECO:0000313" key="4">
    <source>
        <dbReference type="Proteomes" id="UP000481327"/>
    </source>
</evidence>
<reference evidence="3 4" key="1">
    <citation type="submission" date="2019-09" db="EMBL/GenBank/DDBJ databases">
        <title>Polymorphobacter sp. isolated from a lake in China.</title>
        <authorList>
            <person name="Liu Z."/>
        </authorList>
    </citation>
    <scope>NUCLEOTIDE SEQUENCE [LARGE SCALE GENOMIC DNA]</scope>
    <source>
        <strain evidence="3 4">D40P</strain>
    </source>
</reference>
<proteinExistence type="predicted"/>
<keyword evidence="1" id="KW-1133">Transmembrane helix</keyword>
<dbReference type="PRINTS" id="PR00111">
    <property type="entry name" value="ABHYDROLASE"/>
</dbReference>
<evidence type="ECO:0000256" key="1">
    <source>
        <dbReference type="SAM" id="Phobius"/>
    </source>
</evidence>
<protein>
    <submittedName>
        <fullName evidence="3">Alpha/beta fold hydrolase</fullName>
    </submittedName>
</protein>
<keyword evidence="3" id="KW-0378">Hydrolase</keyword>
<accession>A0A7C9GP77</accession>